<dbReference type="SUPFAM" id="SSF55811">
    <property type="entry name" value="Nudix"/>
    <property type="match status" value="1"/>
</dbReference>
<dbReference type="Proteomes" id="UP001445076">
    <property type="component" value="Unassembled WGS sequence"/>
</dbReference>
<dbReference type="InterPro" id="IPR015797">
    <property type="entry name" value="NUDIX_hydrolase-like_dom_sf"/>
</dbReference>
<feature type="domain" description="Nudix hydrolase" evidence="8">
    <location>
        <begin position="6"/>
        <end position="236"/>
    </location>
</feature>
<dbReference type="GO" id="GO:0046872">
    <property type="term" value="F:metal ion binding"/>
    <property type="evidence" value="ECO:0007669"/>
    <property type="project" value="UniProtKB-KW"/>
</dbReference>
<comment type="similarity">
    <text evidence="3">Belongs to the Nudix hydrolase family.</text>
</comment>
<organism evidence="9 10">
    <name type="scientific">Cherax quadricarinatus</name>
    <name type="common">Australian red claw crayfish</name>
    <dbReference type="NCBI Taxonomy" id="27406"/>
    <lineage>
        <taxon>Eukaryota</taxon>
        <taxon>Metazoa</taxon>
        <taxon>Ecdysozoa</taxon>
        <taxon>Arthropoda</taxon>
        <taxon>Crustacea</taxon>
        <taxon>Multicrustacea</taxon>
        <taxon>Malacostraca</taxon>
        <taxon>Eumalacostraca</taxon>
        <taxon>Eucarida</taxon>
        <taxon>Decapoda</taxon>
        <taxon>Pleocyemata</taxon>
        <taxon>Astacidea</taxon>
        <taxon>Parastacoidea</taxon>
        <taxon>Parastacidae</taxon>
        <taxon>Cherax</taxon>
    </lineage>
</organism>
<dbReference type="GO" id="GO:0016818">
    <property type="term" value="F:hydrolase activity, acting on acid anhydrides, in phosphorus-containing anhydrides"/>
    <property type="evidence" value="ECO:0007669"/>
    <property type="project" value="InterPro"/>
</dbReference>
<dbReference type="InterPro" id="IPR039121">
    <property type="entry name" value="NUDT19"/>
</dbReference>
<comment type="cofactor">
    <cofactor evidence="1">
        <name>Mn(2+)</name>
        <dbReference type="ChEBI" id="CHEBI:29035"/>
    </cofactor>
</comment>
<dbReference type="PROSITE" id="PS51462">
    <property type="entry name" value="NUDIX"/>
    <property type="match status" value="1"/>
</dbReference>
<keyword evidence="4" id="KW-0479">Metal-binding</keyword>
<evidence type="ECO:0000313" key="10">
    <source>
        <dbReference type="Proteomes" id="UP001445076"/>
    </source>
</evidence>
<evidence type="ECO:0000256" key="5">
    <source>
        <dbReference type="ARBA" id="ARBA00022801"/>
    </source>
</evidence>
<dbReference type="EMBL" id="JARKIK010000004">
    <property type="protein sequence ID" value="KAK8752636.1"/>
    <property type="molecule type" value="Genomic_DNA"/>
</dbReference>
<dbReference type="AlphaFoldDB" id="A0AAW0Y739"/>
<dbReference type="PANTHER" id="PTHR12318">
    <property type="entry name" value="TESTOSTERONE-REGULATED PROTEIN RP2"/>
    <property type="match status" value="1"/>
</dbReference>
<feature type="non-terminal residue" evidence="9">
    <location>
        <position position="281"/>
    </location>
</feature>
<evidence type="ECO:0000313" key="9">
    <source>
        <dbReference type="EMBL" id="KAK8752636.1"/>
    </source>
</evidence>
<dbReference type="PANTHER" id="PTHR12318:SF0">
    <property type="entry name" value="ACYL-COENZYME A DIPHOSPHATASE NUDT19"/>
    <property type="match status" value="1"/>
</dbReference>
<dbReference type="GO" id="GO:0005739">
    <property type="term" value="C:mitochondrion"/>
    <property type="evidence" value="ECO:0007669"/>
    <property type="project" value="TreeGrafter"/>
</dbReference>
<gene>
    <name evidence="9" type="ORF">OTU49_006608</name>
</gene>
<evidence type="ECO:0000259" key="8">
    <source>
        <dbReference type="PROSITE" id="PS51462"/>
    </source>
</evidence>
<proteinExistence type="inferred from homology"/>
<keyword evidence="10" id="KW-1185">Reference proteome</keyword>
<sequence length="281" mass="32212">MAGRFWREAASLIIVGSTPSSVKPHGICDADYSLLFLKRSQKSSFMPNAFVFPGGVIHSSDFSQDWLDIFKKCGYTASDLLKEFRNPSPLPEFYANKAPDSILPEVGFRIGAIRETLEESGILFSSHLPGNPLEQHDLDHWRRAIHKDATQFIRLFQEMGGCPAVWDLHEWMGWLTPTNIDKKRFDTAFYITFIDTIPRVITDNKEVVGLQVSSPSVILEQWYNKELWLPPPQIYEISRLVQLSKYEELNRFARWRGKMGFDRYMPLHINACNGLLAVMPG</sequence>
<dbReference type="InterPro" id="IPR000086">
    <property type="entry name" value="NUDIX_hydrolase_dom"/>
</dbReference>
<keyword evidence="7" id="KW-0464">Manganese</keyword>
<name>A0AAW0Y739_CHEQU</name>
<evidence type="ECO:0000256" key="4">
    <source>
        <dbReference type="ARBA" id="ARBA00022723"/>
    </source>
</evidence>
<keyword evidence="5" id="KW-0378">Hydrolase</keyword>
<comment type="caution">
    <text evidence="9">The sequence shown here is derived from an EMBL/GenBank/DDBJ whole genome shotgun (WGS) entry which is preliminary data.</text>
</comment>
<evidence type="ECO:0000256" key="3">
    <source>
        <dbReference type="ARBA" id="ARBA00005582"/>
    </source>
</evidence>
<comment type="cofactor">
    <cofactor evidence="2">
        <name>Mg(2+)</name>
        <dbReference type="ChEBI" id="CHEBI:18420"/>
    </cofactor>
</comment>
<dbReference type="CDD" id="cd18870">
    <property type="entry name" value="NUDIX_AcylCoAdiphos_Nudt19"/>
    <property type="match status" value="1"/>
</dbReference>
<evidence type="ECO:0000256" key="6">
    <source>
        <dbReference type="ARBA" id="ARBA00022842"/>
    </source>
</evidence>
<keyword evidence="6" id="KW-0460">Magnesium</keyword>
<accession>A0AAW0Y739</accession>
<evidence type="ECO:0000256" key="1">
    <source>
        <dbReference type="ARBA" id="ARBA00001936"/>
    </source>
</evidence>
<evidence type="ECO:0000256" key="7">
    <source>
        <dbReference type="ARBA" id="ARBA00023211"/>
    </source>
</evidence>
<dbReference type="Gene3D" id="3.90.79.10">
    <property type="entry name" value="Nucleoside Triphosphate Pyrophosphohydrolase"/>
    <property type="match status" value="1"/>
</dbReference>
<reference evidence="9 10" key="1">
    <citation type="journal article" date="2024" name="BMC Genomics">
        <title>Genome assembly of redclaw crayfish (Cherax quadricarinatus) provides insights into its immune adaptation and hypoxia tolerance.</title>
        <authorList>
            <person name="Liu Z."/>
            <person name="Zheng J."/>
            <person name="Li H."/>
            <person name="Fang K."/>
            <person name="Wang S."/>
            <person name="He J."/>
            <person name="Zhou D."/>
            <person name="Weng S."/>
            <person name="Chi M."/>
            <person name="Gu Z."/>
            <person name="He J."/>
            <person name="Li F."/>
            <person name="Wang M."/>
        </authorList>
    </citation>
    <scope>NUCLEOTIDE SEQUENCE [LARGE SCALE GENOMIC DNA]</scope>
    <source>
        <strain evidence="9">ZL_2023a</strain>
    </source>
</reference>
<protein>
    <recommendedName>
        <fullName evidence="8">Nudix hydrolase domain-containing protein</fullName>
    </recommendedName>
</protein>
<evidence type="ECO:0000256" key="2">
    <source>
        <dbReference type="ARBA" id="ARBA00001946"/>
    </source>
</evidence>